<organism evidence="2 3">
    <name type="scientific">Diaphorobacter aerolatus</name>
    <dbReference type="NCBI Taxonomy" id="1288495"/>
    <lineage>
        <taxon>Bacteria</taxon>
        <taxon>Pseudomonadati</taxon>
        <taxon>Pseudomonadota</taxon>
        <taxon>Betaproteobacteria</taxon>
        <taxon>Burkholderiales</taxon>
        <taxon>Comamonadaceae</taxon>
        <taxon>Diaphorobacter</taxon>
    </lineage>
</organism>
<accession>A0A7H0GI92</accession>
<sequence>MNPFIALNHLLNFVAPAFVIAVVMVGCGQLFFRQRAKLIGWIKPVAINFIVGCAVLLAGLWYFGNDGKWLSYMALSVAIATTQWVLLRGWWA</sequence>
<keyword evidence="1" id="KW-0812">Transmembrane</keyword>
<name>A0A7H0GI92_9BURK</name>
<dbReference type="KEGG" id="daer:H9K75_18200"/>
<protein>
    <submittedName>
        <fullName evidence="2">Uncharacterized protein</fullName>
    </submittedName>
</protein>
<dbReference type="Proteomes" id="UP000516028">
    <property type="component" value="Chromosome"/>
</dbReference>
<keyword evidence="1" id="KW-0472">Membrane</keyword>
<feature type="transmembrane region" description="Helical" evidence="1">
    <location>
        <begin position="44"/>
        <end position="63"/>
    </location>
</feature>
<evidence type="ECO:0000256" key="1">
    <source>
        <dbReference type="SAM" id="Phobius"/>
    </source>
</evidence>
<keyword evidence="3" id="KW-1185">Reference proteome</keyword>
<evidence type="ECO:0000313" key="3">
    <source>
        <dbReference type="Proteomes" id="UP000516028"/>
    </source>
</evidence>
<feature type="transmembrane region" description="Helical" evidence="1">
    <location>
        <begin position="69"/>
        <end position="87"/>
    </location>
</feature>
<keyword evidence="1" id="KW-1133">Transmembrane helix</keyword>
<dbReference type="EMBL" id="CP060783">
    <property type="protein sequence ID" value="QNP48008.1"/>
    <property type="molecule type" value="Genomic_DNA"/>
</dbReference>
<evidence type="ECO:0000313" key="2">
    <source>
        <dbReference type="EMBL" id="QNP48008.1"/>
    </source>
</evidence>
<proteinExistence type="predicted"/>
<feature type="transmembrane region" description="Helical" evidence="1">
    <location>
        <begin position="13"/>
        <end position="32"/>
    </location>
</feature>
<dbReference type="RefSeq" id="WP_187723686.1">
    <property type="nucleotide sequence ID" value="NZ_CP060783.1"/>
</dbReference>
<reference evidence="2 3" key="1">
    <citation type="submission" date="2020-08" db="EMBL/GenBank/DDBJ databases">
        <title>Genome sequence of Diaphorobacter aerolatus KACC 16536T.</title>
        <authorList>
            <person name="Hyun D.-W."/>
            <person name="Bae J.-W."/>
        </authorList>
    </citation>
    <scope>NUCLEOTIDE SEQUENCE [LARGE SCALE GENOMIC DNA]</scope>
    <source>
        <strain evidence="2 3">KACC 16536</strain>
    </source>
</reference>
<gene>
    <name evidence="2" type="ORF">H9K75_18200</name>
</gene>
<dbReference type="AlphaFoldDB" id="A0A7H0GI92"/>